<protein>
    <recommendedName>
        <fullName evidence="2">histidine kinase</fullName>
        <ecNumber evidence="2">2.7.13.3</ecNumber>
    </recommendedName>
</protein>
<dbReference type="PANTHER" id="PTHR41523:SF7">
    <property type="entry name" value="HISTIDINE KINASE"/>
    <property type="match status" value="1"/>
</dbReference>
<evidence type="ECO:0000256" key="12">
    <source>
        <dbReference type="PROSITE-ProRule" id="PRU00169"/>
    </source>
</evidence>
<dbReference type="SMART" id="SM00911">
    <property type="entry name" value="HWE_HK"/>
    <property type="match status" value="1"/>
</dbReference>
<dbReference type="SUPFAM" id="SSF52172">
    <property type="entry name" value="CheY-like"/>
    <property type="match status" value="1"/>
</dbReference>
<dbReference type="EMBL" id="PJRS01000049">
    <property type="protein sequence ID" value="PLR18804.1"/>
    <property type="molecule type" value="Genomic_DNA"/>
</dbReference>
<evidence type="ECO:0000256" key="1">
    <source>
        <dbReference type="ARBA" id="ARBA00000085"/>
    </source>
</evidence>
<evidence type="ECO:0000313" key="16">
    <source>
        <dbReference type="EMBL" id="PLR18804.1"/>
    </source>
</evidence>
<feature type="domain" description="PAS" evidence="14">
    <location>
        <begin position="164"/>
        <end position="237"/>
    </location>
</feature>
<dbReference type="Gene3D" id="3.30.565.10">
    <property type="entry name" value="Histidine kinase-like ATPase, C-terminal domain"/>
    <property type="match status" value="1"/>
</dbReference>
<keyword evidence="5" id="KW-0288">FMN</keyword>
<dbReference type="PROSITE" id="PS50110">
    <property type="entry name" value="RESPONSE_REGULATORY"/>
    <property type="match status" value="1"/>
</dbReference>
<dbReference type="InterPro" id="IPR000014">
    <property type="entry name" value="PAS"/>
</dbReference>
<dbReference type="NCBIfam" id="TIGR00229">
    <property type="entry name" value="sensory_box"/>
    <property type="match status" value="1"/>
</dbReference>
<sequence>MADADAERASDQEARRLRAATALAGAWKDADDPRLSRLTRLAARLFDAPRAALMLIEPERIRLAGRIGHAADSIPRDAALADVVLRCSRSALHADVSGAAFFACAPLRDPRGLVVGVLAVEDDRPRDGVTPGQLEALGELADLATEELIRGADQARAAAERLLDAERLALALSAARLGEFEWNVKTDRLRISERMARISGIPAGEVAAEEGKAVWPYIHPEDREITREDLRAQLRDTGRYEVEYRRAQGVDGHEQWSRGSGVMVLDDEGRPDLLMGVVQDITDQREADERRDNLVAELDHRIKNILAVVQSVAAQSARKSSSLDAFLKTFAARLKSMSSAHDLISAARWRGATLGRIAAAELGGLAPNQTRWDGPELFLTPRAAAALSLALHELAVNAVKYGSLSTETGRVEIVWRRSPDGGFSLEWLETGGPLTSEPVTRGFGATLVEDVVGRELGGEAKIDYRRSGVTAMIHAAASALADAPEPEPAPAEPERIVETIGGGDDNFRAGAIAGLKVLIVEDSLLLAMELEAGLEDSGVEVVGCAAELGEALSMLELGFDAAVLDADLNGQSVAPVAEVLRKEGRPFVFATGYADKAAPMGFDAPIVRKPYNVHQIAKALASVTGRG</sequence>
<dbReference type="PROSITE" id="PS50112">
    <property type="entry name" value="PAS"/>
    <property type="match status" value="1"/>
</dbReference>
<evidence type="ECO:0000256" key="10">
    <source>
        <dbReference type="ARBA" id="ARBA00022840"/>
    </source>
</evidence>
<name>A0A2N5CYB6_9CAUL</name>
<keyword evidence="9" id="KW-0418">Kinase</keyword>
<dbReference type="PROSITE" id="PS50113">
    <property type="entry name" value="PAC"/>
    <property type="match status" value="1"/>
</dbReference>
<keyword evidence="4" id="KW-0285">Flavoprotein</keyword>
<comment type="catalytic activity">
    <reaction evidence="1">
        <text>ATP + protein L-histidine = ADP + protein N-phospho-L-histidine.</text>
        <dbReference type="EC" id="2.7.13.3"/>
    </reaction>
</comment>
<keyword evidence="11" id="KW-0843">Virulence</keyword>
<keyword evidence="6" id="KW-0808">Transferase</keyword>
<proteinExistence type="predicted"/>
<dbReference type="InterPro" id="IPR035965">
    <property type="entry name" value="PAS-like_dom_sf"/>
</dbReference>
<comment type="caution">
    <text evidence="16">The sequence shown here is derived from an EMBL/GenBank/DDBJ whole genome shotgun (WGS) entry which is preliminary data.</text>
</comment>
<evidence type="ECO:0000256" key="3">
    <source>
        <dbReference type="ARBA" id="ARBA00022553"/>
    </source>
</evidence>
<dbReference type="RefSeq" id="WP_101720517.1">
    <property type="nucleotide sequence ID" value="NZ_PJRS01000049.1"/>
</dbReference>
<feature type="modified residue" description="4-aspartylphosphate" evidence="12">
    <location>
        <position position="565"/>
    </location>
</feature>
<evidence type="ECO:0000259" key="13">
    <source>
        <dbReference type="PROSITE" id="PS50110"/>
    </source>
</evidence>
<dbReference type="Pfam" id="PF08447">
    <property type="entry name" value="PAS_3"/>
    <property type="match status" value="1"/>
</dbReference>
<evidence type="ECO:0000256" key="6">
    <source>
        <dbReference type="ARBA" id="ARBA00022679"/>
    </source>
</evidence>
<reference evidence="16 17" key="1">
    <citation type="submission" date="2017-12" db="EMBL/GenBank/DDBJ databases">
        <title>The genome sequence of Caulobacter sp. 410.</title>
        <authorList>
            <person name="Gao J."/>
            <person name="Mao X."/>
            <person name="Sun J."/>
        </authorList>
    </citation>
    <scope>NUCLEOTIDE SEQUENCE [LARGE SCALE GENOMIC DNA]</scope>
    <source>
        <strain evidence="16 17">410</strain>
    </source>
</reference>
<evidence type="ECO:0000259" key="14">
    <source>
        <dbReference type="PROSITE" id="PS50112"/>
    </source>
</evidence>
<organism evidence="16 17">
    <name type="scientific">Caulobacter zeae</name>
    <dbReference type="NCBI Taxonomy" id="2055137"/>
    <lineage>
        <taxon>Bacteria</taxon>
        <taxon>Pseudomonadati</taxon>
        <taxon>Pseudomonadota</taxon>
        <taxon>Alphaproteobacteria</taxon>
        <taxon>Caulobacterales</taxon>
        <taxon>Caulobacteraceae</taxon>
        <taxon>Caulobacter</taxon>
    </lineage>
</organism>
<dbReference type="Gene3D" id="3.40.50.2300">
    <property type="match status" value="1"/>
</dbReference>
<dbReference type="EC" id="2.7.13.3" evidence="2"/>
<dbReference type="Proteomes" id="UP000234479">
    <property type="component" value="Unassembled WGS sequence"/>
</dbReference>
<keyword evidence="17" id="KW-1185">Reference proteome</keyword>
<feature type="domain" description="PAC" evidence="15">
    <location>
        <begin position="240"/>
        <end position="293"/>
    </location>
</feature>
<keyword evidence="8" id="KW-0547">Nucleotide-binding</keyword>
<dbReference type="OrthoDB" id="9760752at2"/>
<dbReference type="CDD" id="cd00130">
    <property type="entry name" value="PAS"/>
    <property type="match status" value="1"/>
</dbReference>
<dbReference type="InterPro" id="IPR013655">
    <property type="entry name" value="PAS_fold_3"/>
</dbReference>
<dbReference type="Gene3D" id="3.30.450.40">
    <property type="match status" value="1"/>
</dbReference>
<keyword evidence="7" id="KW-0677">Repeat</keyword>
<keyword evidence="10" id="KW-0067">ATP-binding</keyword>
<dbReference type="AlphaFoldDB" id="A0A2N5CYB6"/>
<dbReference type="InterPro" id="IPR003018">
    <property type="entry name" value="GAF"/>
</dbReference>
<evidence type="ECO:0000256" key="11">
    <source>
        <dbReference type="ARBA" id="ARBA00023026"/>
    </source>
</evidence>
<dbReference type="GO" id="GO:0000160">
    <property type="term" value="P:phosphorelay signal transduction system"/>
    <property type="evidence" value="ECO:0007669"/>
    <property type="project" value="InterPro"/>
</dbReference>
<evidence type="ECO:0000256" key="7">
    <source>
        <dbReference type="ARBA" id="ARBA00022737"/>
    </source>
</evidence>
<keyword evidence="3 12" id="KW-0597">Phosphoprotein</keyword>
<dbReference type="InterPro" id="IPR029016">
    <property type="entry name" value="GAF-like_dom_sf"/>
</dbReference>
<evidence type="ECO:0000259" key="15">
    <source>
        <dbReference type="PROSITE" id="PS50113"/>
    </source>
</evidence>
<dbReference type="InterPro" id="IPR036890">
    <property type="entry name" value="HATPase_C_sf"/>
</dbReference>
<evidence type="ECO:0000256" key="2">
    <source>
        <dbReference type="ARBA" id="ARBA00012438"/>
    </source>
</evidence>
<evidence type="ECO:0000256" key="5">
    <source>
        <dbReference type="ARBA" id="ARBA00022643"/>
    </source>
</evidence>
<dbReference type="PANTHER" id="PTHR41523">
    <property type="entry name" value="TWO-COMPONENT SYSTEM SENSOR PROTEIN"/>
    <property type="match status" value="1"/>
</dbReference>
<dbReference type="Gene3D" id="2.10.70.100">
    <property type="match status" value="1"/>
</dbReference>
<accession>A0A2N5CYB6</accession>
<dbReference type="Pfam" id="PF07536">
    <property type="entry name" value="HWE_HK"/>
    <property type="match status" value="1"/>
</dbReference>
<dbReference type="InterPro" id="IPR001789">
    <property type="entry name" value="Sig_transdc_resp-reg_receiver"/>
</dbReference>
<gene>
    <name evidence="16" type="ORF">SGCZBJ_24510</name>
</gene>
<dbReference type="InterPro" id="IPR000700">
    <property type="entry name" value="PAS-assoc_C"/>
</dbReference>
<evidence type="ECO:0000313" key="17">
    <source>
        <dbReference type="Proteomes" id="UP000234479"/>
    </source>
</evidence>
<evidence type="ECO:0000256" key="9">
    <source>
        <dbReference type="ARBA" id="ARBA00022777"/>
    </source>
</evidence>
<dbReference type="Pfam" id="PF13492">
    <property type="entry name" value="GAF_3"/>
    <property type="match status" value="1"/>
</dbReference>
<dbReference type="GO" id="GO:0004673">
    <property type="term" value="F:protein histidine kinase activity"/>
    <property type="evidence" value="ECO:0007669"/>
    <property type="project" value="UniProtKB-EC"/>
</dbReference>
<dbReference type="GO" id="GO:0005524">
    <property type="term" value="F:ATP binding"/>
    <property type="evidence" value="ECO:0007669"/>
    <property type="project" value="UniProtKB-KW"/>
</dbReference>
<dbReference type="SUPFAM" id="SSF55785">
    <property type="entry name" value="PYP-like sensor domain (PAS domain)"/>
    <property type="match status" value="1"/>
</dbReference>
<dbReference type="SUPFAM" id="SSF55781">
    <property type="entry name" value="GAF domain-like"/>
    <property type="match status" value="1"/>
</dbReference>
<evidence type="ECO:0000256" key="8">
    <source>
        <dbReference type="ARBA" id="ARBA00022741"/>
    </source>
</evidence>
<evidence type="ECO:0000256" key="4">
    <source>
        <dbReference type="ARBA" id="ARBA00022630"/>
    </source>
</evidence>
<dbReference type="SMART" id="SM00448">
    <property type="entry name" value="REC"/>
    <property type="match status" value="1"/>
</dbReference>
<feature type="domain" description="Response regulatory" evidence="13">
    <location>
        <begin position="516"/>
        <end position="624"/>
    </location>
</feature>
<dbReference type="Gene3D" id="3.30.450.20">
    <property type="entry name" value="PAS domain"/>
    <property type="match status" value="1"/>
</dbReference>
<dbReference type="InterPro" id="IPR011006">
    <property type="entry name" value="CheY-like_superfamily"/>
</dbReference>
<dbReference type="InterPro" id="IPR011102">
    <property type="entry name" value="Sig_transdc_His_kinase_HWE"/>
</dbReference>